<dbReference type="KEGG" id="vg:24172131"/>
<dbReference type="EMBL" id="KJ019052">
    <property type="protein sequence ID" value="AIX20166.1"/>
    <property type="molecule type" value="Genomic_DNA"/>
</dbReference>
<protein>
    <submittedName>
        <fullName evidence="2">Uncharacterized protein</fullName>
    </submittedName>
</protein>
<evidence type="ECO:0000313" key="2">
    <source>
        <dbReference type="EMBL" id="AIX20166.1"/>
    </source>
</evidence>
<feature type="region of interest" description="Disordered" evidence="1">
    <location>
        <begin position="1"/>
        <end position="28"/>
    </location>
</feature>
<evidence type="ECO:0000313" key="3">
    <source>
        <dbReference type="Proteomes" id="UP000185323"/>
    </source>
</evidence>
<reference evidence="2 3" key="1">
    <citation type="submission" date="2013-12" db="EMBL/GenBank/DDBJ databases">
        <title>Ecological redundancy of diverse viral populations within a natural community.</title>
        <authorList>
            <person name="Gregory A.C."/>
            <person name="LaButti K."/>
            <person name="Copeland A."/>
            <person name="Woyke T."/>
            <person name="Sullivan M.B."/>
        </authorList>
    </citation>
    <scope>NUCLEOTIDE SEQUENCE [LARGE SCALE GENOMIC DNA]</scope>
    <source>
        <strain evidence="2">Syn7803C7</strain>
    </source>
</reference>
<gene>
    <name evidence="2" type="ORF">Syn7803C7_275</name>
</gene>
<name>A0A0E3F2K9_9CAUD</name>
<keyword evidence="3" id="KW-1185">Reference proteome</keyword>
<dbReference type="Proteomes" id="UP000185323">
    <property type="component" value="Segment"/>
</dbReference>
<organism evidence="2 3">
    <name type="scientific">Synechococcus phage ACG-2014f_Syn7803C7</name>
    <dbReference type="NCBI Taxonomy" id="2790345"/>
    <lineage>
        <taxon>Viruses</taxon>
        <taxon>Duplodnaviria</taxon>
        <taxon>Heunggongvirae</taxon>
        <taxon>Uroviricota</taxon>
        <taxon>Caudoviricetes</taxon>
        <taxon>Pantevenvirales</taxon>
        <taxon>Kyanoviridae</taxon>
        <taxon>Atlauavirus</taxon>
        <taxon>Atlauavirus acg2014f</taxon>
    </lineage>
</organism>
<accession>A0A0E3F2K9</accession>
<evidence type="ECO:0000256" key="1">
    <source>
        <dbReference type="SAM" id="MobiDB-lite"/>
    </source>
</evidence>
<dbReference type="Pfam" id="PF20025">
    <property type="entry name" value="DUF6433"/>
    <property type="match status" value="2"/>
</dbReference>
<sequence length="201" mass="22692">MTEATETKKPRSARKARKPAAPKVPTSLPNNPLMFEILDMASRTRGTEKKVDVLKRYGCGALKALFIWNFDETVESALPPGEVPYSGYEEQHVYSGTLTDKIEESSRQMYENGSFSLGSTDANAKTTLRAQWKNLYHFVEGGNGGLSKTRREMMFINLLESVHPLEAEILILVKDKELDTKYKVPFEVVEEAFPEIQWGGR</sequence>
<feature type="compositionally biased region" description="Basic residues" evidence="1">
    <location>
        <begin position="10"/>
        <end position="20"/>
    </location>
</feature>
<dbReference type="InterPro" id="IPR045491">
    <property type="entry name" value="DUF6433"/>
</dbReference>
<proteinExistence type="predicted"/>